<dbReference type="Proteomes" id="UP001500842">
    <property type="component" value="Unassembled WGS sequence"/>
</dbReference>
<dbReference type="Pfam" id="PF07332">
    <property type="entry name" value="Phage_holin_3_6"/>
    <property type="match status" value="1"/>
</dbReference>
<evidence type="ECO:0000313" key="3">
    <source>
        <dbReference type="EMBL" id="GAA1530836.1"/>
    </source>
</evidence>
<keyword evidence="2" id="KW-0472">Membrane</keyword>
<proteinExistence type="predicted"/>
<reference evidence="3 4" key="1">
    <citation type="journal article" date="2019" name="Int. J. Syst. Evol. Microbiol.">
        <title>The Global Catalogue of Microorganisms (GCM) 10K type strain sequencing project: providing services to taxonomists for standard genome sequencing and annotation.</title>
        <authorList>
            <consortium name="The Broad Institute Genomics Platform"/>
            <consortium name="The Broad Institute Genome Sequencing Center for Infectious Disease"/>
            <person name="Wu L."/>
            <person name="Ma J."/>
        </authorList>
    </citation>
    <scope>NUCLEOTIDE SEQUENCE [LARGE SCALE GENOMIC DNA]</scope>
    <source>
        <strain evidence="3 4">JCM 14942</strain>
    </source>
</reference>
<gene>
    <name evidence="3" type="ORF">GCM10009788_37650</name>
</gene>
<evidence type="ECO:0000256" key="2">
    <source>
        <dbReference type="SAM" id="Phobius"/>
    </source>
</evidence>
<protein>
    <submittedName>
        <fullName evidence="3">Phage holin family protein</fullName>
    </submittedName>
</protein>
<feature type="transmembrane region" description="Helical" evidence="2">
    <location>
        <begin position="58"/>
        <end position="87"/>
    </location>
</feature>
<feature type="region of interest" description="Disordered" evidence="1">
    <location>
        <begin position="1"/>
        <end position="25"/>
    </location>
</feature>
<feature type="transmembrane region" description="Helical" evidence="2">
    <location>
        <begin position="93"/>
        <end position="114"/>
    </location>
</feature>
<dbReference type="InterPro" id="IPR009937">
    <property type="entry name" value="Phage_holin_3_6"/>
</dbReference>
<keyword evidence="2" id="KW-1133">Transmembrane helix</keyword>
<name>A0ABN2B0M3_9ACTN</name>
<sequence length="147" mass="14892">MTAPSSWRQDPPPSDVAGDDPEPSTGELVARVTQDVRQLIRDELRLAQLEMTGKAKRVGIGAGLFGAAGLLALYGVGVLLATAVIALALAVPAWLAGLIVGVALLVAAGVAALVGKGQVGEGTPPVPERAIANVKADVDAVRHPGEH</sequence>
<accession>A0ABN2B0M3</accession>
<evidence type="ECO:0000256" key="1">
    <source>
        <dbReference type="SAM" id="MobiDB-lite"/>
    </source>
</evidence>
<comment type="caution">
    <text evidence="3">The sequence shown here is derived from an EMBL/GenBank/DDBJ whole genome shotgun (WGS) entry which is preliminary data.</text>
</comment>
<organism evidence="3 4">
    <name type="scientific">Nocardioides humi</name>
    <dbReference type="NCBI Taxonomy" id="449461"/>
    <lineage>
        <taxon>Bacteria</taxon>
        <taxon>Bacillati</taxon>
        <taxon>Actinomycetota</taxon>
        <taxon>Actinomycetes</taxon>
        <taxon>Propionibacteriales</taxon>
        <taxon>Nocardioidaceae</taxon>
        <taxon>Nocardioides</taxon>
    </lineage>
</organism>
<evidence type="ECO:0000313" key="4">
    <source>
        <dbReference type="Proteomes" id="UP001500842"/>
    </source>
</evidence>
<dbReference type="RefSeq" id="WP_141006514.1">
    <property type="nucleotide sequence ID" value="NZ_BAAAOR010000028.1"/>
</dbReference>
<keyword evidence="4" id="KW-1185">Reference proteome</keyword>
<keyword evidence="2" id="KW-0812">Transmembrane</keyword>
<dbReference type="EMBL" id="BAAAOR010000028">
    <property type="protein sequence ID" value="GAA1530836.1"/>
    <property type="molecule type" value="Genomic_DNA"/>
</dbReference>